<dbReference type="PROSITE" id="PS50885">
    <property type="entry name" value="HAMP"/>
    <property type="match status" value="1"/>
</dbReference>
<evidence type="ECO:0000256" key="2">
    <source>
        <dbReference type="ARBA" id="ARBA00022475"/>
    </source>
</evidence>
<dbReference type="PANTHER" id="PTHR46663">
    <property type="entry name" value="DIGUANYLATE CYCLASE DGCT-RELATED"/>
    <property type="match status" value="1"/>
</dbReference>
<dbReference type="InterPro" id="IPR052163">
    <property type="entry name" value="DGC-Regulatory_Protein"/>
</dbReference>
<dbReference type="Proteomes" id="UP000609346">
    <property type="component" value="Unassembled WGS sequence"/>
</dbReference>
<feature type="domain" description="HAMP" evidence="5">
    <location>
        <begin position="278"/>
        <end position="330"/>
    </location>
</feature>
<evidence type="ECO:0000256" key="1">
    <source>
        <dbReference type="ARBA" id="ARBA00004236"/>
    </source>
</evidence>
<sequence>MMHHWMPRLGLRYRFAVAITVGILLPTSLVSLLTYRLIDNQAEQSAHTRIERSLAVIDDQLTNTIHTAEADARWMSQLFSDDISSEPSLAPTESNRMIELFLEEHEQYRYIIIRSDHRPDVVISRPSQPKPVVKTSAFTPDSASIHHPIVLPPSTPNGRLEAAIETQLPDSKGYLIINLSLEPITNVLSNEASAHGIRFILADPNSTILADSGHGTEAILEQSSSLQLVTNSTTEWQIAAELPHDRIYPAAMSAIRSTAFIIVLALLIGLFAAALLAARFIRPIRMYREAFGRMADGDLSFAMPAAARDEWGKLGASFNRMLKSLQLHAFSDPLTGLPDRRRMLQLIEQQFKMNKPDETSPFAIWFIDVDNFKQMNDTRGHAFGDDVVRQVAFELQKLMPSPNVVSRFGGDEFVMLMPGANDLSLKAHATRLQERFERGINVRGDLLRVQLSVGVAVYPKDGETLDQLIASADMAMYKAKRKGKNNIQFH</sequence>
<dbReference type="Gene3D" id="3.30.70.270">
    <property type="match status" value="1"/>
</dbReference>
<keyword evidence="4" id="KW-1133">Transmembrane helix</keyword>
<feature type="domain" description="GGDEF" evidence="6">
    <location>
        <begin position="360"/>
        <end position="490"/>
    </location>
</feature>
<dbReference type="InterPro" id="IPR043128">
    <property type="entry name" value="Rev_trsase/Diguanyl_cyclase"/>
</dbReference>
<dbReference type="PANTHER" id="PTHR46663:SF2">
    <property type="entry name" value="GGDEF DOMAIN-CONTAINING PROTEIN"/>
    <property type="match status" value="1"/>
</dbReference>
<proteinExistence type="predicted"/>
<dbReference type="SMART" id="SM00267">
    <property type="entry name" value="GGDEF"/>
    <property type="match status" value="1"/>
</dbReference>
<organism evidence="7 8">
    <name type="scientific">Paenibacillus terricola</name>
    <dbReference type="NCBI Taxonomy" id="2763503"/>
    <lineage>
        <taxon>Bacteria</taxon>
        <taxon>Bacillati</taxon>
        <taxon>Bacillota</taxon>
        <taxon>Bacilli</taxon>
        <taxon>Bacillales</taxon>
        <taxon>Paenibacillaceae</taxon>
        <taxon>Paenibacillus</taxon>
    </lineage>
</organism>
<protein>
    <submittedName>
        <fullName evidence="7">Diguanylate cyclase</fullName>
    </submittedName>
</protein>
<dbReference type="PROSITE" id="PS50887">
    <property type="entry name" value="GGDEF"/>
    <property type="match status" value="1"/>
</dbReference>
<dbReference type="SMART" id="SM00304">
    <property type="entry name" value="HAMP"/>
    <property type="match status" value="1"/>
</dbReference>
<evidence type="ECO:0000256" key="3">
    <source>
        <dbReference type="ARBA" id="ARBA00023136"/>
    </source>
</evidence>
<keyword evidence="2" id="KW-1003">Cell membrane</keyword>
<dbReference type="CDD" id="cd06225">
    <property type="entry name" value="HAMP"/>
    <property type="match status" value="1"/>
</dbReference>
<keyword evidence="3 4" id="KW-0472">Membrane</keyword>
<name>A0ABR8N6C6_9BACL</name>
<dbReference type="InterPro" id="IPR029787">
    <property type="entry name" value="Nucleotide_cyclase"/>
</dbReference>
<dbReference type="SUPFAM" id="SSF158472">
    <property type="entry name" value="HAMP domain-like"/>
    <property type="match status" value="1"/>
</dbReference>
<dbReference type="EMBL" id="JACXZA010000012">
    <property type="protein sequence ID" value="MBD3922806.1"/>
    <property type="molecule type" value="Genomic_DNA"/>
</dbReference>
<evidence type="ECO:0000256" key="4">
    <source>
        <dbReference type="SAM" id="Phobius"/>
    </source>
</evidence>
<keyword evidence="8" id="KW-1185">Reference proteome</keyword>
<dbReference type="Pfam" id="PF00672">
    <property type="entry name" value="HAMP"/>
    <property type="match status" value="1"/>
</dbReference>
<evidence type="ECO:0000313" key="7">
    <source>
        <dbReference type="EMBL" id="MBD3922806.1"/>
    </source>
</evidence>
<gene>
    <name evidence="7" type="ORF">H8B09_29115</name>
</gene>
<dbReference type="Pfam" id="PF00990">
    <property type="entry name" value="GGDEF"/>
    <property type="match status" value="1"/>
</dbReference>
<dbReference type="SUPFAM" id="SSF55073">
    <property type="entry name" value="Nucleotide cyclase"/>
    <property type="match status" value="1"/>
</dbReference>
<feature type="transmembrane region" description="Helical" evidence="4">
    <location>
        <begin position="259"/>
        <end position="278"/>
    </location>
</feature>
<comment type="caution">
    <text evidence="7">The sequence shown here is derived from an EMBL/GenBank/DDBJ whole genome shotgun (WGS) entry which is preliminary data.</text>
</comment>
<dbReference type="CDD" id="cd01949">
    <property type="entry name" value="GGDEF"/>
    <property type="match status" value="1"/>
</dbReference>
<evidence type="ECO:0000259" key="5">
    <source>
        <dbReference type="PROSITE" id="PS50885"/>
    </source>
</evidence>
<dbReference type="InterPro" id="IPR003660">
    <property type="entry name" value="HAMP_dom"/>
</dbReference>
<accession>A0ABR8N6C6</accession>
<dbReference type="RefSeq" id="WP_224754125.1">
    <property type="nucleotide sequence ID" value="NZ_JACXZA010000012.1"/>
</dbReference>
<dbReference type="Gene3D" id="6.10.340.10">
    <property type="match status" value="1"/>
</dbReference>
<reference evidence="7 8" key="1">
    <citation type="submission" date="2020-09" db="EMBL/GenBank/DDBJ databases">
        <title>Paenibacillus sp. strain PR3 16S rRNA gene Genome sequencing and assembly.</title>
        <authorList>
            <person name="Kim J."/>
        </authorList>
    </citation>
    <scope>NUCLEOTIDE SEQUENCE [LARGE SCALE GENOMIC DNA]</scope>
    <source>
        <strain evidence="7 8">PR3</strain>
    </source>
</reference>
<evidence type="ECO:0000259" key="6">
    <source>
        <dbReference type="PROSITE" id="PS50887"/>
    </source>
</evidence>
<evidence type="ECO:0000313" key="8">
    <source>
        <dbReference type="Proteomes" id="UP000609346"/>
    </source>
</evidence>
<dbReference type="InterPro" id="IPR000160">
    <property type="entry name" value="GGDEF_dom"/>
</dbReference>
<dbReference type="NCBIfam" id="TIGR00254">
    <property type="entry name" value="GGDEF"/>
    <property type="match status" value="1"/>
</dbReference>
<keyword evidence="4" id="KW-0812">Transmembrane</keyword>
<comment type="subcellular location">
    <subcellularLocation>
        <location evidence="1">Cell membrane</location>
    </subcellularLocation>
</comment>